<dbReference type="AlphaFoldDB" id="X1TMD4"/>
<dbReference type="EMBL" id="BARW01025240">
    <property type="protein sequence ID" value="GAJ06424.1"/>
    <property type="molecule type" value="Genomic_DNA"/>
</dbReference>
<accession>X1TMD4</accession>
<name>X1TMD4_9ZZZZ</name>
<gene>
    <name evidence="1" type="ORF">S12H4_41418</name>
</gene>
<evidence type="ECO:0000313" key="1">
    <source>
        <dbReference type="EMBL" id="GAJ06424.1"/>
    </source>
</evidence>
<proteinExistence type="predicted"/>
<feature type="non-terminal residue" evidence="1">
    <location>
        <position position="120"/>
    </location>
</feature>
<sequence>MTKGKGYLLPEGDASEDELACCLVFYPARDEYRRALMGSLDYLGTWIAWERDSEKRGQDAAASWKLANIQTWECCNMGYCDDLLTTLEALLAATTALECCGDQDITDGLQFTDIVVDGEG</sequence>
<protein>
    <submittedName>
        <fullName evidence="1">Uncharacterized protein</fullName>
    </submittedName>
</protein>
<reference evidence="1" key="1">
    <citation type="journal article" date="2014" name="Front. Microbiol.">
        <title>High frequency of phylogenetically diverse reductive dehalogenase-homologous genes in deep subseafloor sedimentary metagenomes.</title>
        <authorList>
            <person name="Kawai M."/>
            <person name="Futagami T."/>
            <person name="Toyoda A."/>
            <person name="Takaki Y."/>
            <person name="Nishi S."/>
            <person name="Hori S."/>
            <person name="Arai W."/>
            <person name="Tsubouchi T."/>
            <person name="Morono Y."/>
            <person name="Uchiyama I."/>
            <person name="Ito T."/>
            <person name="Fujiyama A."/>
            <person name="Inagaki F."/>
            <person name="Takami H."/>
        </authorList>
    </citation>
    <scope>NUCLEOTIDE SEQUENCE</scope>
    <source>
        <strain evidence="1">Expedition CK06-06</strain>
    </source>
</reference>
<comment type="caution">
    <text evidence="1">The sequence shown here is derived from an EMBL/GenBank/DDBJ whole genome shotgun (WGS) entry which is preliminary data.</text>
</comment>
<organism evidence="1">
    <name type="scientific">marine sediment metagenome</name>
    <dbReference type="NCBI Taxonomy" id="412755"/>
    <lineage>
        <taxon>unclassified sequences</taxon>
        <taxon>metagenomes</taxon>
        <taxon>ecological metagenomes</taxon>
    </lineage>
</organism>